<organism evidence="4 5">
    <name type="scientific">Geotrypetes seraphini</name>
    <name type="common">Gaboon caecilian</name>
    <name type="synonym">Caecilia seraphini</name>
    <dbReference type="NCBI Taxonomy" id="260995"/>
    <lineage>
        <taxon>Eukaryota</taxon>
        <taxon>Metazoa</taxon>
        <taxon>Chordata</taxon>
        <taxon>Craniata</taxon>
        <taxon>Vertebrata</taxon>
        <taxon>Euteleostomi</taxon>
        <taxon>Amphibia</taxon>
        <taxon>Gymnophiona</taxon>
        <taxon>Geotrypetes</taxon>
    </lineage>
</organism>
<dbReference type="AlphaFoldDB" id="A0A6P8QEE0"/>
<dbReference type="GO" id="GO:0016787">
    <property type="term" value="F:hydrolase activity"/>
    <property type="evidence" value="ECO:0007669"/>
    <property type="project" value="UniProtKB-KW"/>
</dbReference>
<comment type="similarity">
    <text evidence="1">Belongs to the gamma-glutamyltransferase family.</text>
</comment>
<reference evidence="5" key="1">
    <citation type="submission" date="2025-08" db="UniProtKB">
        <authorList>
            <consortium name="RefSeq"/>
        </authorList>
    </citation>
    <scope>IDENTIFICATION</scope>
</reference>
<dbReference type="GeneID" id="117352672"/>
<accession>A0A6P8QEE0</accession>
<dbReference type="GO" id="GO:0070062">
    <property type="term" value="C:extracellular exosome"/>
    <property type="evidence" value="ECO:0007669"/>
    <property type="project" value="TreeGrafter"/>
</dbReference>
<dbReference type="KEGG" id="gsh:117352672"/>
<dbReference type="RefSeq" id="XP_033785141.1">
    <property type="nucleotide sequence ID" value="XM_033929250.1"/>
</dbReference>
<keyword evidence="4" id="KW-1185">Reference proteome</keyword>
<dbReference type="PANTHER" id="PTHR47278">
    <property type="entry name" value="GLUTATHIONE HYDROLASE 6"/>
    <property type="match status" value="1"/>
</dbReference>
<dbReference type="InterPro" id="IPR052688">
    <property type="entry name" value="Gamma-glutamyltransfase"/>
</dbReference>
<dbReference type="InterPro" id="IPR029055">
    <property type="entry name" value="Ntn_hydrolases_N"/>
</dbReference>
<keyword evidence="5" id="KW-0378">Hydrolase</keyword>
<gene>
    <name evidence="5" type="primary">GGT6</name>
</gene>
<keyword evidence="3" id="KW-1133">Transmembrane helix</keyword>
<evidence type="ECO:0000256" key="1">
    <source>
        <dbReference type="ARBA" id="ARBA00009381"/>
    </source>
</evidence>
<dbReference type="PANTHER" id="PTHR47278:SF1">
    <property type="entry name" value="GLUTATHIONE HYDROLASE 6"/>
    <property type="match status" value="1"/>
</dbReference>
<protein>
    <submittedName>
        <fullName evidence="5">Glutathione hydrolase 6</fullName>
    </submittedName>
</protein>
<keyword evidence="3" id="KW-0812">Transmembrane</keyword>
<feature type="region of interest" description="Disordered" evidence="2">
    <location>
        <begin position="94"/>
        <end position="148"/>
    </location>
</feature>
<evidence type="ECO:0000256" key="3">
    <source>
        <dbReference type="SAM" id="Phobius"/>
    </source>
</evidence>
<feature type="transmembrane region" description="Helical" evidence="3">
    <location>
        <begin position="45"/>
        <end position="69"/>
    </location>
</feature>
<sequence length="622" mass="66540">MEPSHPAIHYQKLQISDSEEGEQEVTVHLPRPSAKRIVQQKQKETCCRVCAALLLLAVALSFVFFEIFYGGLGRSQGQTEVLEDWNSTKEGELGIHRHGEEGGGHHQGEEEEEGGGHHKGEEGAGHHHEDEEEGGGSHHEEEEQDHVHEQGVYHHATVITESELCSTMGKDALIAGGNVIDAGISAMLCLGIVHPHAAGLGGVFSAIFHNATSGITMALNAVPTLSLTLKYGVPLTLQGLYLLHQHYGQLGWSELLEPVVQLAQGGFHIDHVLAQALKENEEQVKSSLLRNLFCSVNGSVKDEGSLVVSPQLGGTLQVAGSMMAAAVLPEELVKNLTQDLPPQEGELLSDAIGRSKVALESPLDLKLNGFTLYSAPPPAAGNIVADILKELNSQKDVLPEQGLSDIYYQILNASQHAYVRGFGELFPWNASLETSRQLMSNQSFLHFHSAGVGSHLTTADSKGNILMISTSLNSSFGSYVLSPTTGILLSDFTMGIDSKPLFWACPVLVKLDDDDENDDIVGVGAVGGGSVPLNIAQVIINHIYFEKSLNDATNGPFLHLVLGEDGVPWSPVSGAFNASSLFESLSKTEPGDGATSILLVESHAEHVRAFGSPPQCCPSNGF</sequence>
<dbReference type="FunCoup" id="A0A6P8QEE0">
    <property type="interactions" value="109"/>
</dbReference>
<dbReference type="InterPro" id="IPR043137">
    <property type="entry name" value="GGT_ssub_C"/>
</dbReference>
<evidence type="ECO:0000313" key="5">
    <source>
        <dbReference type="RefSeq" id="XP_033785141.1"/>
    </source>
</evidence>
<evidence type="ECO:0000256" key="2">
    <source>
        <dbReference type="SAM" id="MobiDB-lite"/>
    </source>
</evidence>
<proteinExistence type="inferred from homology"/>
<keyword evidence="3" id="KW-0472">Membrane</keyword>
<dbReference type="Pfam" id="PF01019">
    <property type="entry name" value="G_glu_transpept"/>
    <property type="match status" value="3"/>
</dbReference>
<dbReference type="PRINTS" id="PR01210">
    <property type="entry name" value="GGTRANSPTASE"/>
</dbReference>
<evidence type="ECO:0000313" key="4">
    <source>
        <dbReference type="Proteomes" id="UP000515159"/>
    </source>
</evidence>
<dbReference type="Proteomes" id="UP000515159">
    <property type="component" value="Chromosome 1"/>
</dbReference>
<dbReference type="SUPFAM" id="SSF56235">
    <property type="entry name" value="N-terminal nucleophile aminohydrolases (Ntn hydrolases)"/>
    <property type="match status" value="1"/>
</dbReference>
<dbReference type="InParanoid" id="A0A6P8QEE0"/>
<dbReference type="Gene3D" id="3.60.20.40">
    <property type="match status" value="1"/>
</dbReference>
<dbReference type="CTD" id="124975"/>
<name>A0A6P8QEE0_GEOSA</name>
<dbReference type="OrthoDB" id="1081007at2759"/>